<name>B3TA32_9ZZZZ</name>
<reference evidence="1" key="1">
    <citation type="journal article" date="2008" name="ISME J.">
        <title>Genomic patterns of recombination, clonal divergence and environment in marine microbial populations.</title>
        <authorList>
            <person name="Konstantinidis K.T."/>
            <person name="Delong E.F."/>
        </authorList>
    </citation>
    <scope>NUCLEOTIDE SEQUENCE</scope>
</reference>
<dbReference type="Gene3D" id="3.20.20.70">
    <property type="entry name" value="Aldolase class I"/>
    <property type="match status" value="1"/>
</dbReference>
<dbReference type="AlphaFoldDB" id="B3TA32"/>
<dbReference type="InterPro" id="IPR036206">
    <property type="entry name" value="ThiamineP_synth_sf"/>
</dbReference>
<organism evidence="1">
    <name type="scientific">uncultured marine microorganism HF4000_APKG8C21</name>
    <dbReference type="NCBI Taxonomy" id="455553"/>
    <lineage>
        <taxon>unclassified sequences</taxon>
        <taxon>environmental samples</taxon>
    </lineage>
</organism>
<evidence type="ECO:0000313" key="1">
    <source>
        <dbReference type="EMBL" id="ABZ09441.1"/>
    </source>
</evidence>
<protein>
    <submittedName>
        <fullName evidence="1">Uncharacterized protein</fullName>
    </submittedName>
</protein>
<dbReference type="SUPFAM" id="SSF51391">
    <property type="entry name" value="Thiamin phosphate synthase"/>
    <property type="match status" value="1"/>
</dbReference>
<proteinExistence type="predicted"/>
<accession>B3TA32</accession>
<sequence length="110" mass="10731">MGRPSSRPGLGGVLRSLTVFARPGPEAVKVVVTIAGSDSSGGLKLEEGTSQAVSPLPVLAMGGTDEANAGAVTASGAAGVAVRGAILQAADPRETALPIRKTLSTKGNPG</sequence>
<gene>
    <name evidence="1" type="ORF">ALOHA_HF4000APKG8C21ctg1g29</name>
</gene>
<dbReference type="EMBL" id="EU016651">
    <property type="protein sequence ID" value="ABZ09441.1"/>
    <property type="molecule type" value="Genomic_DNA"/>
</dbReference>
<dbReference type="InterPro" id="IPR013785">
    <property type="entry name" value="Aldolase_TIM"/>
</dbReference>